<dbReference type="OrthoDB" id="5545891at2759"/>
<dbReference type="AlphaFoldDB" id="A0A2T9Y878"/>
<sequence>MKFLNLVFFTGYAAAISCSDNSNDWASCGNGKVKDYSYAIFINKSVSDLHTHIPVDILDFWTKNQVSSESYLNSLVHPDYMIKRSEATDIDWVYGITKQYNKNRVIDAQEWADNSNDWASCGNGKVKDYSYAIFINKSVSDLHTHIPVDILDFWTKNQVSSESYLNSLVHPDYMIKRSEATDIDWVYGITKQYNKNRVIDAQEWAGAIKDAYDAMNKYKTYQATLNTDFGSLVLQATPFATSRKCSCNRVRQEHASGSGGEHELMIVDPHISTNMSATYLEVYPKLAEALSVIEEYTTKYFQPSVNETAKTTAKIADSVLYNLQVSLANITKPIDLFIHQKLLKNPEITNENDNILFAHTIRVLLSDLATTISQLKIDTIYRKMNLTGKPPQISSPDTDPLFEPEPFQRHQQPTHQLYSGGGFAQAQLTQDVASTAPTKNPAPNITQRALLFVLVSSGKADKRPLGSRHCRKGIQDFVQDLNPEKPKALMRKNFISFRDMGAKLGSVINIYLQYNYIVKEETSIGSKQSADGESFCSISKESSRGGENKKLWILQQTEGLNVFAEFQRFMYAHSDSLVVQETPEVQLERKGKREMCGIHIKGTGETKKAGISDKLKEFSKYPSTNNYTFRNDNKFKEDEHKRLTPNSVKTDKSIKDILTWTSFRAQKQSTINIGYIEINSNPYRVCNTKLNVFKNPTKNTERAVISYRDT</sequence>
<keyword evidence="1" id="KW-0732">Signal</keyword>
<accession>A0A2T9Y878</accession>
<proteinExistence type="predicted"/>
<feature type="chain" id="PRO_5015562565" evidence="1">
    <location>
        <begin position="16"/>
        <end position="710"/>
    </location>
</feature>
<dbReference type="PROSITE" id="PS51257">
    <property type="entry name" value="PROKAR_LIPOPROTEIN"/>
    <property type="match status" value="1"/>
</dbReference>
<evidence type="ECO:0000313" key="3">
    <source>
        <dbReference type="Proteomes" id="UP000245383"/>
    </source>
</evidence>
<dbReference type="Proteomes" id="UP000245383">
    <property type="component" value="Unassembled WGS sequence"/>
</dbReference>
<gene>
    <name evidence="2" type="ORF">BB561_005790</name>
</gene>
<feature type="signal peptide" evidence="1">
    <location>
        <begin position="1"/>
        <end position="15"/>
    </location>
</feature>
<protein>
    <submittedName>
        <fullName evidence="2">Uncharacterized protein</fullName>
    </submittedName>
</protein>
<keyword evidence="3" id="KW-1185">Reference proteome</keyword>
<evidence type="ECO:0000256" key="1">
    <source>
        <dbReference type="SAM" id="SignalP"/>
    </source>
</evidence>
<organism evidence="2 3">
    <name type="scientific">Smittium simulii</name>
    <dbReference type="NCBI Taxonomy" id="133385"/>
    <lineage>
        <taxon>Eukaryota</taxon>
        <taxon>Fungi</taxon>
        <taxon>Fungi incertae sedis</taxon>
        <taxon>Zoopagomycota</taxon>
        <taxon>Kickxellomycotina</taxon>
        <taxon>Harpellomycetes</taxon>
        <taxon>Harpellales</taxon>
        <taxon>Legeriomycetaceae</taxon>
        <taxon>Smittium</taxon>
    </lineage>
</organism>
<reference evidence="2 3" key="1">
    <citation type="journal article" date="2018" name="MBio">
        <title>Comparative Genomics Reveals the Core Gene Toolbox for the Fungus-Insect Symbiosis.</title>
        <authorList>
            <person name="Wang Y."/>
            <person name="Stata M."/>
            <person name="Wang W."/>
            <person name="Stajich J.E."/>
            <person name="White M.M."/>
            <person name="Moncalvo J.M."/>
        </authorList>
    </citation>
    <scope>NUCLEOTIDE SEQUENCE [LARGE SCALE GENOMIC DNA]</scope>
    <source>
        <strain evidence="2 3">SWE-8-4</strain>
    </source>
</reference>
<name>A0A2T9Y878_9FUNG</name>
<comment type="caution">
    <text evidence="2">The sequence shown here is derived from an EMBL/GenBank/DDBJ whole genome shotgun (WGS) entry which is preliminary data.</text>
</comment>
<dbReference type="EMBL" id="MBFR01000375">
    <property type="protein sequence ID" value="PVU88543.1"/>
    <property type="molecule type" value="Genomic_DNA"/>
</dbReference>
<evidence type="ECO:0000313" key="2">
    <source>
        <dbReference type="EMBL" id="PVU88543.1"/>
    </source>
</evidence>